<keyword evidence="1" id="KW-1133">Transmembrane helix</keyword>
<keyword evidence="1" id="KW-0472">Membrane</keyword>
<proteinExistence type="predicted"/>
<name>A0A3Q9GJS4_9ACTO</name>
<dbReference type="RefSeq" id="WP_108726062.1">
    <property type="nucleotide sequence ID" value="NZ_CP029001.1"/>
</dbReference>
<dbReference type="EMBL" id="CP033905">
    <property type="protein sequence ID" value="AZR07597.1"/>
    <property type="molecule type" value="Genomic_DNA"/>
</dbReference>
<feature type="transmembrane region" description="Helical" evidence="1">
    <location>
        <begin position="12"/>
        <end position="32"/>
    </location>
</feature>
<evidence type="ECO:0000313" key="3">
    <source>
        <dbReference type="Proteomes" id="UP000275951"/>
    </source>
</evidence>
<dbReference type="Proteomes" id="UP000275951">
    <property type="component" value="Chromosome"/>
</dbReference>
<reference evidence="2 3" key="1">
    <citation type="submission" date="2018-11" db="EMBL/GenBank/DDBJ databases">
        <title>Multidrug-resistant genes are associated with an 42-kb island TGI1 carrying a complex class 1 integron in a Trueperella pyogenes.</title>
        <authorList>
            <person name="Dong W."/>
        </authorList>
    </citation>
    <scope>NUCLEOTIDE SEQUENCE [LARGE SCALE GENOMIC DNA]</scope>
    <source>
        <strain evidence="2 3">TP4</strain>
    </source>
</reference>
<dbReference type="AlphaFoldDB" id="A0A3Q9GJS4"/>
<sequence length="77" mass="7592">MDRAIRSSHLGKRIDASVILAAALGLAGFAAFADIVSAALLAGAGLVAGLALFALPRLTAVGSALVVHNPTSVTTIP</sequence>
<evidence type="ECO:0000313" key="2">
    <source>
        <dbReference type="EMBL" id="AZR07597.1"/>
    </source>
</evidence>
<gene>
    <name evidence="2" type="ORF">EBQ10_10080</name>
</gene>
<evidence type="ECO:0000256" key="1">
    <source>
        <dbReference type="SAM" id="Phobius"/>
    </source>
</evidence>
<organism evidence="2 3">
    <name type="scientific">Trueperella pyogenes</name>
    <dbReference type="NCBI Taxonomy" id="1661"/>
    <lineage>
        <taxon>Bacteria</taxon>
        <taxon>Bacillati</taxon>
        <taxon>Actinomycetota</taxon>
        <taxon>Actinomycetes</taxon>
        <taxon>Actinomycetales</taxon>
        <taxon>Actinomycetaceae</taxon>
        <taxon>Trueperella</taxon>
    </lineage>
</organism>
<protein>
    <submittedName>
        <fullName evidence="2">Uncharacterized protein</fullName>
    </submittedName>
</protein>
<accession>A0A3Q9GJS4</accession>
<keyword evidence="1" id="KW-0812">Transmembrane</keyword>